<accession>A0AAD3S3S6</accession>
<keyword evidence="3" id="KW-0268">Exocytosis</keyword>
<feature type="transmembrane region" description="Helical" evidence="4">
    <location>
        <begin position="41"/>
        <end position="64"/>
    </location>
</feature>
<comment type="caution">
    <text evidence="6">The sequence shown here is derived from an EMBL/GenBank/DDBJ whole genome shotgun (WGS) entry which is preliminary data.</text>
</comment>
<organism evidence="6 7">
    <name type="scientific">Nepenthes gracilis</name>
    <name type="common">Slender pitcher plant</name>
    <dbReference type="NCBI Taxonomy" id="150966"/>
    <lineage>
        <taxon>Eukaryota</taxon>
        <taxon>Viridiplantae</taxon>
        <taxon>Streptophyta</taxon>
        <taxon>Embryophyta</taxon>
        <taxon>Tracheophyta</taxon>
        <taxon>Spermatophyta</taxon>
        <taxon>Magnoliopsida</taxon>
        <taxon>eudicotyledons</taxon>
        <taxon>Gunneridae</taxon>
        <taxon>Pentapetalae</taxon>
        <taxon>Caryophyllales</taxon>
        <taxon>Nepenthaceae</taxon>
        <taxon>Nepenthes</taxon>
    </lineage>
</organism>
<sequence>MHSCENLVLKAKFGLNHCYFAFCLLKFVESLVKKPEEKHSLLIFNFLIYFALSLELKLFGYGVFLSLMEEAKGIKSVLAATQILRASLEKSKVLASEIDEVSPRLENVSKRLPFLAAEIRSSHARTCMFAVVRGHVEHAICPATAALKVHDAVRCLERLSTSDPCCDTFGCLPVVKQMEEALRFLNDNCVLAVQWMEDVVKLLEDSVDADDEYVVNVKRCLRALKELMKIEAYAHLEGGLLSTAFDKLELEFRRLLKEEIACHRVTPLSTTLIEGQEHSVLSLVSEGVIQKFHAVLERLKVNGRLENCTSIYVEVRILSVRAVLQALNLSYLRIEVSEHDPVKSIEDYITQWGKHLEFVLKNVFQVEYELSKKVFDKIASDVSIGCFTQIATQSGFLMLLQFGYKVTETKKDAIKLLKLLDVFQVLNSIRLDFNRLFGGKDCVEIQTVTRNLIKRVVEGACEIFTELSAQLELQWHTRPPSDGSVPQLVTFVTHYCITLLGDNYHPILSHVMLINQTWNSKRSSDKGDLRQEFYKINVKGSEFANLMGEDWLRRYEQKTEYYTAAYLNESWGKLPAILSKDNLILFSPGRTTARQLMMRRLKEFDERFDFIYKIQSEWVVNDRYVREKTCQLIVNTVVPHYRSYLHNYGFLVEQGSSPSKLVKYSPLGMEGVINCLFQPKIDKFTSSKPSHFIGRIRSVIGNQFRTSAIAT</sequence>
<reference evidence="6" key="1">
    <citation type="submission" date="2023-05" db="EMBL/GenBank/DDBJ databases">
        <title>Nepenthes gracilis genome sequencing.</title>
        <authorList>
            <person name="Fukushima K."/>
        </authorList>
    </citation>
    <scope>NUCLEOTIDE SEQUENCE</scope>
    <source>
        <strain evidence="6">SING2019-196</strain>
    </source>
</reference>
<keyword evidence="3" id="KW-0653">Protein transport</keyword>
<keyword evidence="7" id="KW-1185">Reference proteome</keyword>
<evidence type="ECO:0000256" key="1">
    <source>
        <dbReference type="ARBA" id="ARBA00006756"/>
    </source>
</evidence>
<evidence type="ECO:0000313" key="6">
    <source>
        <dbReference type="EMBL" id="GMH03858.1"/>
    </source>
</evidence>
<protein>
    <recommendedName>
        <fullName evidence="3">Exocyst subunit Exo70 family protein</fullName>
    </recommendedName>
</protein>
<dbReference type="EMBL" id="BSYO01000004">
    <property type="protein sequence ID" value="GMH03858.1"/>
    <property type="molecule type" value="Genomic_DNA"/>
</dbReference>
<dbReference type="InterPro" id="IPR046364">
    <property type="entry name" value="Exo70_C"/>
</dbReference>
<dbReference type="Proteomes" id="UP001279734">
    <property type="component" value="Unassembled WGS sequence"/>
</dbReference>
<keyword evidence="4" id="KW-1133">Transmembrane helix</keyword>
<dbReference type="AlphaFoldDB" id="A0AAD3S3S6"/>
<dbReference type="InterPro" id="IPR004140">
    <property type="entry name" value="Exo70"/>
</dbReference>
<evidence type="ECO:0000256" key="3">
    <source>
        <dbReference type="RuleBase" id="RU365026"/>
    </source>
</evidence>
<dbReference type="GO" id="GO:0000145">
    <property type="term" value="C:exocyst"/>
    <property type="evidence" value="ECO:0007669"/>
    <property type="project" value="InterPro"/>
</dbReference>
<proteinExistence type="inferred from homology"/>
<dbReference type="Gene3D" id="1.20.1280.170">
    <property type="entry name" value="Exocyst complex component Exo70"/>
    <property type="match status" value="2"/>
</dbReference>
<comment type="similarity">
    <text evidence="1 3">Belongs to the EXO70 family.</text>
</comment>
<dbReference type="InterPro" id="IPR016159">
    <property type="entry name" value="Cullin_repeat-like_dom_sf"/>
</dbReference>
<dbReference type="GO" id="GO:0005546">
    <property type="term" value="F:phosphatidylinositol-4,5-bisphosphate binding"/>
    <property type="evidence" value="ECO:0007669"/>
    <property type="project" value="InterPro"/>
</dbReference>
<comment type="function">
    <text evidence="3">Component of the exocyst complex.</text>
</comment>
<name>A0AAD3S3S6_NEPGR</name>
<keyword evidence="4" id="KW-0472">Membrane</keyword>
<evidence type="ECO:0000313" key="7">
    <source>
        <dbReference type="Proteomes" id="UP001279734"/>
    </source>
</evidence>
<dbReference type="PANTHER" id="PTHR12542">
    <property type="entry name" value="EXOCYST COMPLEX PROTEIN EXO70"/>
    <property type="match status" value="1"/>
</dbReference>
<dbReference type="SUPFAM" id="SSF74788">
    <property type="entry name" value="Cullin repeat-like"/>
    <property type="match status" value="1"/>
</dbReference>
<keyword evidence="4" id="KW-0812">Transmembrane</keyword>
<feature type="domain" description="Exocyst complex subunit Exo70 C-terminal" evidence="5">
    <location>
        <begin position="350"/>
        <end position="524"/>
    </location>
</feature>
<feature type="domain" description="Exocyst complex subunit Exo70 C-terminal" evidence="5">
    <location>
        <begin position="537"/>
        <end position="674"/>
    </location>
</feature>
<evidence type="ECO:0000259" key="5">
    <source>
        <dbReference type="Pfam" id="PF03081"/>
    </source>
</evidence>
<dbReference type="GO" id="GO:0006887">
    <property type="term" value="P:exocytosis"/>
    <property type="evidence" value="ECO:0007669"/>
    <property type="project" value="UniProtKB-KW"/>
</dbReference>
<evidence type="ECO:0000256" key="4">
    <source>
        <dbReference type="SAM" id="Phobius"/>
    </source>
</evidence>
<evidence type="ECO:0000256" key="2">
    <source>
        <dbReference type="ARBA" id="ARBA00022448"/>
    </source>
</evidence>
<dbReference type="Pfam" id="PF03081">
    <property type="entry name" value="Exo70_C"/>
    <property type="match status" value="2"/>
</dbReference>
<gene>
    <name evidence="6" type="ORF">Nepgr_005697</name>
</gene>
<dbReference type="GO" id="GO:0015031">
    <property type="term" value="P:protein transport"/>
    <property type="evidence" value="ECO:0007669"/>
    <property type="project" value="UniProtKB-KW"/>
</dbReference>
<keyword evidence="2 3" id="KW-0813">Transport</keyword>
<dbReference type="PANTHER" id="PTHR12542:SF85">
    <property type="entry name" value="EXOCYST SUBUNIT EXO70 FAMILY PROTEIN"/>
    <property type="match status" value="1"/>
</dbReference>